<sequence length="59" mass="6546">MREVKFKLTDNQHAALELDHDDVNQFMEFAVFELDADTSVAWTVSGINGAQFGIESGTV</sequence>
<organism evidence="1">
    <name type="scientific">marine sediment metagenome</name>
    <dbReference type="NCBI Taxonomy" id="412755"/>
    <lineage>
        <taxon>unclassified sequences</taxon>
        <taxon>metagenomes</taxon>
        <taxon>ecological metagenomes</taxon>
    </lineage>
</organism>
<reference evidence="1" key="1">
    <citation type="journal article" date="2015" name="Nature">
        <title>Complex archaea that bridge the gap between prokaryotes and eukaryotes.</title>
        <authorList>
            <person name="Spang A."/>
            <person name="Saw J.H."/>
            <person name="Jorgensen S.L."/>
            <person name="Zaremba-Niedzwiedzka K."/>
            <person name="Martijn J."/>
            <person name="Lind A.E."/>
            <person name="van Eijk R."/>
            <person name="Schleper C."/>
            <person name="Guy L."/>
            <person name="Ettema T.J."/>
        </authorList>
    </citation>
    <scope>NUCLEOTIDE SEQUENCE</scope>
</reference>
<comment type="caution">
    <text evidence="1">The sequence shown here is derived from an EMBL/GenBank/DDBJ whole genome shotgun (WGS) entry which is preliminary data.</text>
</comment>
<accession>A0A0F8YQY7</accession>
<name>A0A0F8YQY7_9ZZZZ</name>
<dbReference type="EMBL" id="LAZR01068036">
    <property type="protein sequence ID" value="KKK50416.1"/>
    <property type="molecule type" value="Genomic_DNA"/>
</dbReference>
<proteinExistence type="predicted"/>
<gene>
    <name evidence="1" type="ORF">LCGC14_3125270</name>
</gene>
<protein>
    <submittedName>
        <fullName evidence="1">Uncharacterized protein</fullName>
    </submittedName>
</protein>
<evidence type="ECO:0000313" key="1">
    <source>
        <dbReference type="EMBL" id="KKK50416.1"/>
    </source>
</evidence>
<dbReference type="AlphaFoldDB" id="A0A0F8YQY7"/>